<keyword evidence="8" id="KW-0413">Isomerase</keyword>
<name>A0A2G8LNY4_STIJA</name>
<dbReference type="PANTHER" id="PTHR15532">
    <property type="match status" value="1"/>
</dbReference>
<organism evidence="9 10">
    <name type="scientific">Stichopus japonicus</name>
    <name type="common">Sea cucumber</name>
    <dbReference type="NCBI Taxonomy" id="307972"/>
    <lineage>
        <taxon>Eukaryota</taxon>
        <taxon>Metazoa</taxon>
        <taxon>Echinodermata</taxon>
        <taxon>Eleutherozoa</taxon>
        <taxon>Echinozoa</taxon>
        <taxon>Holothuroidea</taxon>
        <taxon>Aspidochirotacea</taxon>
        <taxon>Aspidochirotida</taxon>
        <taxon>Stichopodidae</taxon>
        <taxon>Apostichopus</taxon>
    </lineage>
</organism>
<feature type="non-terminal residue" evidence="9">
    <location>
        <position position="1"/>
    </location>
</feature>
<feature type="non-terminal residue" evidence="9">
    <location>
        <position position="909"/>
    </location>
</feature>
<evidence type="ECO:0000256" key="7">
    <source>
        <dbReference type="ARBA" id="ARBA00023180"/>
    </source>
</evidence>
<dbReference type="GO" id="GO:0047757">
    <property type="term" value="F:chondroitin-glucuronate 5-epimerase activity"/>
    <property type="evidence" value="ECO:0007669"/>
    <property type="project" value="TreeGrafter"/>
</dbReference>
<keyword evidence="3" id="KW-0812">Transmembrane</keyword>
<keyword evidence="10" id="KW-1185">Reference proteome</keyword>
<gene>
    <name evidence="9" type="ORF">BSL78_01104</name>
</gene>
<evidence type="ECO:0000256" key="8">
    <source>
        <dbReference type="ARBA" id="ARBA00023235"/>
    </source>
</evidence>
<sequence>PSSSVCSYSFPEVSYRYTGKRWSEGKHCKMSSDRVQGLFFAASVLPSLGKMVFLIQLLLSVTATAHAVELKLKYHSHPFIYFTEENIPELRKMADTTHAHIARELREMVKTVMAKTEALMPPKEYSKFGGRWNELYGNNLAPMAMYCVLYPDDIPVFEFVLEYMDVMASHPQWQVISAPKDEVPVAHSLTGFVTAYDFLYQRLDNDRRKLYMHRIFNETKEFHKFSKLRSWGKFYLQNHVATNYLALFHSCLVTFLHMPKTTVWLQDAVLALERNFKLLNHIVDGSLDEGVAYGSYTSRSFVQYVFLALRHFGIDHTSDTWLENHIWFYYNTLLPKFQRTVGIADSNHNWFYGPESQLVFLDAYVLRTGHGNWLAREIHRQRVNDQDSPLRASLSQKWCTLHTEYLWYDPLIVPVPPPGYDTKDLHTFTDWGVVTYSDRGGHPNSTFLAFKSGAMHGRAVFDVVQRDMYPWLKGWYSFNPGHEHPDQNMFVFVPNGQLFIADALYGPKLTYLNNVHSFSPSATSNCNQPWEGQLGECDKWLNWKNQNVKSSRGDVIFAEEKEGMVFVGGEAKDAYDSSMKLVSVYRSLVLLEPELLLVVDNIQTLTSSKLTHVSAFFHNLDYLFEYDRLPGGSLHGAKLAIEGKDYRIFWITSLDRSPKASLAKESHPSEYRSRQTHFVNVTLKLTPTTTRVAFVLVGPNANIQRVQFMDNHKEGCHVLVKSTKDYNVHVATRHDNIVSRHSYLGFAGFATVKSQGRDIYFGLSPSETIPTEQSPGRQECYDLVAICTLVSSALCLVTCVTLSKLRVRATARVKAILLVMLVVALVHTSIYLFQCPQDSCESCTSSSPYKSFNPVSQPMIEKSEFPSVVVTSLPGSSHELASWLFVNNPDLTVLPLPSNHIRQPNLDSI</sequence>
<dbReference type="InterPro" id="IPR008929">
    <property type="entry name" value="Chondroitin_lyas"/>
</dbReference>
<dbReference type="AlphaFoldDB" id="A0A2G8LNY4"/>
<dbReference type="GO" id="GO:0016020">
    <property type="term" value="C:membrane"/>
    <property type="evidence" value="ECO:0007669"/>
    <property type="project" value="UniProtKB-SubCell"/>
</dbReference>
<keyword evidence="7" id="KW-0325">Glycoprotein</keyword>
<comment type="caution">
    <text evidence="9">The sequence shown here is derived from an EMBL/GenBank/DDBJ whole genome shotgun (WGS) entry which is preliminary data.</text>
</comment>
<dbReference type="Proteomes" id="UP000230750">
    <property type="component" value="Unassembled WGS sequence"/>
</dbReference>
<evidence type="ECO:0000313" key="10">
    <source>
        <dbReference type="Proteomes" id="UP000230750"/>
    </source>
</evidence>
<dbReference type="Gene3D" id="1.50.10.100">
    <property type="entry name" value="Chondroitin AC/alginate lyase"/>
    <property type="match status" value="1"/>
</dbReference>
<proteinExistence type="inferred from homology"/>
<evidence type="ECO:0000313" key="9">
    <source>
        <dbReference type="EMBL" id="PIK61961.1"/>
    </source>
</evidence>
<evidence type="ECO:0000256" key="2">
    <source>
        <dbReference type="ARBA" id="ARBA00006556"/>
    </source>
</evidence>
<keyword evidence="5" id="KW-1133">Transmembrane helix</keyword>
<evidence type="ECO:0000256" key="6">
    <source>
        <dbReference type="ARBA" id="ARBA00023136"/>
    </source>
</evidence>
<dbReference type="EMBL" id="MRZV01000021">
    <property type="protein sequence ID" value="PIK61961.1"/>
    <property type="molecule type" value="Genomic_DNA"/>
</dbReference>
<reference evidence="9 10" key="1">
    <citation type="journal article" date="2017" name="PLoS Biol.">
        <title>The sea cucumber genome provides insights into morphological evolution and visceral regeneration.</title>
        <authorList>
            <person name="Zhang X."/>
            <person name="Sun L."/>
            <person name="Yuan J."/>
            <person name="Sun Y."/>
            <person name="Gao Y."/>
            <person name="Zhang L."/>
            <person name="Li S."/>
            <person name="Dai H."/>
            <person name="Hamel J.F."/>
            <person name="Liu C."/>
            <person name="Yu Y."/>
            <person name="Liu S."/>
            <person name="Lin W."/>
            <person name="Guo K."/>
            <person name="Jin S."/>
            <person name="Xu P."/>
            <person name="Storey K.B."/>
            <person name="Huan P."/>
            <person name="Zhang T."/>
            <person name="Zhou Y."/>
            <person name="Zhang J."/>
            <person name="Lin C."/>
            <person name="Li X."/>
            <person name="Xing L."/>
            <person name="Huo D."/>
            <person name="Sun M."/>
            <person name="Wang L."/>
            <person name="Mercier A."/>
            <person name="Li F."/>
            <person name="Yang H."/>
            <person name="Xiang J."/>
        </authorList>
    </citation>
    <scope>NUCLEOTIDE SEQUENCE [LARGE SCALE GENOMIC DNA]</scope>
    <source>
        <strain evidence="9">Shaxun</strain>
        <tissue evidence="9">Muscle</tissue>
    </source>
</reference>
<evidence type="ECO:0000256" key="3">
    <source>
        <dbReference type="ARBA" id="ARBA00022692"/>
    </source>
</evidence>
<evidence type="ECO:0000256" key="5">
    <source>
        <dbReference type="ARBA" id="ARBA00022989"/>
    </source>
</evidence>
<dbReference type="InterPro" id="IPR052447">
    <property type="entry name" value="Dermatan-Sulfate_Isomerase"/>
</dbReference>
<comment type="subcellular location">
    <subcellularLocation>
        <location evidence="1">Membrane</location>
        <topology evidence="1">Multi-pass membrane protein</topology>
    </subcellularLocation>
</comment>
<protein>
    <recommendedName>
        <fullName evidence="11">Dermatan-sulfate epimerase-like protein</fullName>
    </recommendedName>
</protein>
<evidence type="ECO:0008006" key="11">
    <source>
        <dbReference type="Google" id="ProtNLM"/>
    </source>
</evidence>
<accession>A0A2G8LNY4</accession>
<dbReference type="OrthoDB" id="5946629at2759"/>
<keyword evidence="6" id="KW-0472">Membrane</keyword>
<comment type="similarity">
    <text evidence="2">Belongs to the dermatan-sulfate isomerase family.</text>
</comment>
<dbReference type="STRING" id="307972.A0A2G8LNY4"/>
<dbReference type="PANTHER" id="PTHR15532:SF5">
    <property type="entry name" value="SULFOTRANSFERASE DOMAIN-CONTAINING PROTEIN"/>
    <property type="match status" value="1"/>
</dbReference>
<evidence type="ECO:0000256" key="1">
    <source>
        <dbReference type="ARBA" id="ARBA00004141"/>
    </source>
</evidence>
<evidence type="ECO:0000256" key="4">
    <source>
        <dbReference type="ARBA" id="ARBA00022729"/>
    </source>
</evidence>
<dbReference type="Gene3D" id="2.70.98.70">
    <property type="match status" value="1"/>
</dbReference>
<keyword evidence="4" id="KW-0732">Signal</keyword>